<sequence length="315" mass="33561">MQGADKSEGIGRSHSPSHITGFFTIRLSPDPLRSGSTGAGICLKDGVKTTVRLMPPEEPQSFVSCGAELPLPPTCRSVVERMLGARAPFSFRAEQSVSFPPNYGYGISGASALSLAMALEKALGSSPSKAAEIAHLAEIENLTGLGDVIAEHAGGFELRTKPGAPGFGEVRRLDHPRGVFVISSPVLSFPTSRMISEEGYVRPINSFGEEAIAAFTESPTLDNFMLQSRRFWERVGVPDGSVRAAVRVFEKGGVKNPSAKKGVVFGIVSESEVEGVVRSITGAPFRMEGRPPFNIKDNSHGLRIMISEISEEGAC</sequence>
<dbReference type="InterPro" id="IPR006204">
    <property type="entry name" value="GHMP_kinase_N_dom"/>
</dbReference>
<reference evidence="3" key="1">
    <citation type="journal article" date="2020" name="mSystems">
        <title>Genome- and Community-Level Interaction Insights into Carbon Utilization and Element Cycling Functions of Hydrothermarchaeota in Hydrothermal Sediment.</title>
        <authorList>
            <person name="Zhou Z."/>
            <person name="Liu Y."/>
            <person name="Xu W."/>
            <person name="Pan J."/>
            <person name="Luo Z.H."/>
            <person name="Li M."/>
        </authorList>
    </citation>
    <scope>NUCLEOTIDE SEQUENCE [LARGE SCALE GENOMIC DNA]</scope>
    <source>
        <strain evidence="3">SpSt-468</strain>
    </source>
</reference>
<accession>A0A7C3IXI6</accession>
<feature type="domain" description="GHMP kinase N-terminal" evidence="2">
    <location>
        <begin position="84"/>
        <end position="154"/>
    </location>
</feature>
<comment type="similarity">
    <text evidence="1">Belongs to the GHMP kinase family. PoK subfamily.</text>
</comment>
<dbReference type="GO" id="GO:0015937">
    <property type="term" value="P:coenzyme A biosynthetic process"/>
    <property type="evidence" value="ECO:0007669"/>
    <property type="project" value="UniProtKB-UniRule"/>
</dbReference>
<keyword evidence="1" id="KW-0067">ATP-binding</keyword>
<dbReference type="PANTHER" id="PTHR42282">
    <property type="entry name" value="PANTOATE KINASE-RELATED"/>
    <property type="match status" value="1"/>
</dbReference>
<comment type="catalytic activity">
    <reaction evidence="1">
        <text>(R)-pantoate + ATP = (R)-4-phosphopantoate + ADP + H(+)</text>
        <dbReference type="Rhea" id="RHEA:28246"/>
        <dbReference type="ChEBI" id="CHEBI:15378"/>
        <dbReference type="ChEBI" id="CHEBI:15980"/>
        <dbReference type="ChEBI" id="CHEBI:30616"/>
        <dbReference type="ChEBI" id="CHEBI:61294"/>
        <dbReference type="ChEBI" id="CHEBI:456216"/>
        <dbReference type="EC" id="2.7.1.169"/>
    </reaction>
</comment>
<dbReference type="Pfam" id="PF00288">
    <property type="entry name" value="GHMP_kinases_N"/>
    <property type="match status" value="1"/>
</dbReference>
<keyword evidence="1" id="KW-0418">Kinase</keyword>
<dbReference type="GO" id="GO:0005524">
    <property type="term" value="F:ATP binding"/>
    <property type="evidence" value="ECO:0007669"/>
    <property type="project" value="UniProtKB-KW"/>
</dbReference>
<dbReference type="EC" id="2.7.1.169" evidence="1"/>
<gene>
    <name evidence="3" type="ORF">ENS19_05230</name>
</gene>
<dbReference type="InterPro" id="IPR012043">
    <property type="entry name" value="PoK"/>
</dbReference>
<protein>
    <recommendedName>
        <fullName evidence="1">Pantoate kinase</fullName>
        <shortName evidence="1">PoK</shortName>
        <ecNumber evidence="1">2.7.1.169</ecNumber>
    </recommendedName>
</protein>
<proteinExistence type="inferred from homology"/>
<dbReference type="UniPathway" id="UPA00241"/>
<comment type="caution">
    <text evidence="3">The sequence shown here is derived from an EMBL/GenBank/DDBJ whole genome shotgun (WGS) entry which is preliminary data.</text>
</comment>
<evidence type="ECO:0000313" key="3">
    <source>
        <dbReference type="EMBL" id="HFK20670.1"/>
    </source>
</evidence>
<dbReference type="PANTHER" id="PTHR42282:SF1">
    <property type="entry name" value="PANTOATE KINASE"/>
    <property type="match status" value="1"/>
</dbReference>
<keyword evidence="1" id="KW-0808">Transferase</keyword>
<evidence type="ECO:0000256" key="1">
    <source>
        <dbReference type="HAMAP-Rule" id="MF_02223"/>
    </source>
</evidence>
<evidence type="ECO:0000259" key="2">
    <source>
        <dbReference type="Pfam" id="PF00288"/>
    </source>
</evidence>
<keyword evidence="1" id="KW-0547">Nucleotide-binding</keyword>
<dbReference type="AlphaFoldDB" id="A0A7C3IXI6"/>
<dbReference type="PIRSF" id="PIRSF016896">
    <property type="entry name" value="GHMP_arc_MJ0969"/>
    <property type="match status" value="1"/>
</dbReference>
<dbReference type="GO" id="GO:0016301">
    <property type="term" value="F:kinase activity"/>
    <property type="evidence" value="ECO:0007669"/>
    <property type="project" value="UniProtKB-UniRule"/>
</dbReference>
<name>A0A7C3IXI6_9CREN</name>
<dbReference type="HAMAP" id="MF_02223">
    <property type="entry name" value="Pantoate_kinase"/>
    <property type="match status" value="1"/>
</dbReference>
<comment type="pathway">
    <text evidence="1">Cofactor biosynthesis; coenzyme A biosynthesis.</text>
</comment>
<organism evidence="3">
    <name type="scientific">Candidatus Methanomethylicus mesodigestus</name>
    <dbReference type="NCBI Taxonomy" id="1867258"/>
    <lineage>
        <taxon>Archaea</taxon>
        <taxon>Thermoproteota</taxon>
        <taxon>Methanosuratincolia</taxon>
        <taxon>Candidatus Methanomethylicales</taxon>
        <taxon>Candidatus Methanomethylicaceae</taxon>
        <taxon>Candidatus Methanomethylicus</taxon>
    </lineage>
</organism>
<comment type="function">
    <text evidence="1">Phosphorylates (R)-pantoate to form (R)-4-phosphopantoate in the CoA biosynthesis pathway.</text>
</comment>
<keyword evidence="1" id="KW-0173">Coenzyme A biosynthesis</keyword>
<dbReference type="EMBL" id="DSTX01000009">
    <property type="protein sequence ID" value="HFK20670.1"/>
    <property type="molecule type" value="Genomic_DNA"/>
</dbReference>